<dbReference type="Gene3D" id="1.20.120.1750">
    <property type="match status" value="1"/>
</dbReference>
<proteinExistence type="predicted"/>
<dbReference type="InterPro" id="IPR031127">
    <property type="entry name" value="E3_UB_ligase_RBR"/>
</dbReference>
<dbReference type="CDD" id="cd20335">
    <property type="entry name" value="BRcat_RBR"/>
    <property type="match status" value="1"/>
</dbReference>
<feature type="compositionally biased region" description="Basic and acidic residues" evidence="10">
    <location>
        <begin position="647"/>
        <end position="658"/>
    </location>
</feature>
<gene>
    <name evidence="12" type="ORF">FSARC_1350</name>
</gene>
<feature type="coiled-coil region" evidence="9">
    <location>
        <begin position="370"/>
        <end position="409"/>
    </location>
</feature>
<reference evidence="12" key="1">
    <citation type="journal article" date="2020" name="BMC Genomics">
        <title>Correction to: Identification and distribution of gene clusters required for synthesis of sphingolipid metabolism inhibitors in diverse species of the filamentous fungus Fusarium.</title>
        <authorList>
            <person name="Kim H.S."/>
            <person name="Lohmar J.M."/>
            <person name="Busman M."/>
            <person name="Brown D.W."/>
            <person name="Naumann T.A."/>
            <person name="Divon H.H."/>
            <person name="Lysoe E."/>
            <person name="Uhlig S."/>
            <person name="Proctor R.H."/>
        </authorList>
    </citation>
    <scope>NUCLEOTIDE SEQUENCE</scope>
    <source>
        <strain evidence="12">NRRL 20472</strain>
    </source>
</reference>
<dbReference type="PANTHER" id="PTHR11685">
    <property type="entry name" value="RBR FAMILY RING FINGER AND IBR DOMAIN-CONTAINING"/>
    <property type="match status" value="1"/>
</dbReference>
<feature type="region of interest" description="Disordered" evidence="10">
    <location>
        <begin position="638"/>
        <end position="658"/>
    </location>
</feature>
<accession>A0A8H4U8Z1</accession>
<evidence type="ECO:0000256" key="8">
    <source>
        <dbReference type="ARBA" id="ARBA00022833"/>
    </source>
</evidence>
<feature type="domain" description="RING-type" evidence="11">
    <location>
        <begin position="162"/>
        <end position="371"/>
    </location>
</feature>
<dbReference type="AlphaFoldDB" id="A0A8H4U8Z1"/>
<evidence type="ECO:0000256" key="10">
    <source>
        <dbReference type="SAM" id="MobiDB-lite"/>
    </source>
</evidence>
<keyword evidence="9" id="KW-0175">Coiled coil</keyword>
<feature type="coiled-coil region" evidence="9">
    <location>
        <begin position="565"/>
        <end position="603"/>
    </location>
</feature>
<keyword evidence="6" id="KW-0863">Zinc-finger</keyword>
<evidence type="ECO:0000313" key="12">
    <source>
        <dbReference type="EMBL" id="KAF4971977.1"/>
    </source>
</evidence>
<dbReference type="GO" id="GO:0061630">
    <property type="term" value="F:ubiquitin protein ligase activity"/>
    <property type="evidence" value="ECO:0007669"/>
    <property type="project" value="UniProtKB-EC"/>
</dbReference>
<comment type="catalytic activity">
    <reaction evidence="1">
        <text>[E2 ubiquitin-conjugating enzyme]-S-ubiquitinyl-L-cysteine + [acceptor protein]-L-lysine = [E2 ubiquitin-conjugating enzyme]-L-cysteine + [acceptor protein]-N(6)-ubiquitinyl-L-lysine.</text>
        <dbReference type="EC" id="2.3.2.31"/>
    </reaction>
</comment>
<keyword evidence="3" id="KW-0808">Transferase</keyword>
<evidence type="ECO:0000256" key="1">
    <source>
        <dbReference type="ARBA" id="ARBA00001798"/>
    </source>
</evidence>
<evidence type="ECO:0000256" key="2">
    <source>
        <dbReference type="ARBA" id="ARBA00012251"/>
    </source>
</evidence>
<dbReference type="GO" id="GO:0016567">
    <property type="term" value="P:protein ubiquitination"/>
    <property type="evidence" value="ECO:0007669"/>
    <property type="project" value="InterPro"/>
</dbReference>
<evidence type="ECO:0000256" key="9">
    <source>
        <dbReference type="SAM" id="Coils"/>
    </source>
</evidence>
<dbReference type="SUPFAM" id="SSF57850">
    <property type="entry name" value="RING/U-box"/>
    <property type="match status" value="1"/>
</dbReference>
<dbReference type="GO" id="GO:0008270">
    <property type="term" value="F:zinc ion binding"/>
    <property type="evidence" value="ECO:0007669"/>
    <property type="project" value="UniProtKB-KW"/>
</dbReference>
<dbReference type="EMBL" id="JABEXW010000073">
    <property type="protein sequence ID" value="KAF4971977.1"/>
    <property type="molecule type" value="Genomic_DNA"/>
</dbReference>
<keyword evidence="13" id="KW-1185">Reference proteome</keyword>
<evidence type="ECO:0000256" key="5">
    <source>
        <dbReference type="ARBA" id="ARBA00022737"/>
    </source>
</evidence>
<dbReference type="Proteomes" id="UP000622797">
    <property type="component" value="Unassembled WGS sequence"/>
</dbReference>
<dbReference type="OrthoDB" id="9977870at2759"/>
<comment type="caution">
    <text evidence="12">The sequence shown here is derived from an EMBL/GenBank/DDBJ whole genome shotgun (WGS) entry which is preliminary data.</text>
</comment>
<keyword evidence="8" id="KW-0862">Zinc</keyword>
<keyword evidence="4" id="KW-0479">Metal-binding</keyword>
<dbReference type="PROSITE" id="PS51873">
    <property type="entry name" value="TRIAD"/>
    <property type="match status" value="1"/>
</dbReference>
<evidence type="ECO:0000313" key="13">
    <source>
        <dbReference type="Proteomes" id="UP000622797"/>
    </source>
</evidence>
<evidence type="ECO:0000256" key="6">
    <source>
        <dbReference type="ARBA" id="ARBA00022771"/>
    </source>
</evidence>
<keyword evidence="5" id="KW-0677">Repeat</keyword>
<dbReference type="SMART" id="SM00647">
    <property type="entry name" value="IBR"/>
    <property type="match status" value="2"/>
</dbReference>
<evidence type="ECO:0000256" key="7">
    <source>
        <dbReference type="ARBA" id="ARBA00022786"/>
    </source>
</evidence>
<reference evidence="12" key="2">
    <citation type="submission" date="2020-05" db="EMBL/GenBank/DDBJ databases">
        <authorList>
            <person name="Kim H.-S."/>
            <person name="Proctor R.H."/>
            <person name="Brown D.W."/>
        </authorList>
    </citation>
    <scope>NUCLEOTIDE SEQUENCE</scope>
    <source>
        <strain evidence="12">NRRL 20472</strain>
    </source>
</reference>
<evidence type="ECO:0000259" key="11">
    <source>
        <dbReference type="PROSITE" id="PS51873"/>
    </source>
</evidence>
<organism evidence="12 13">
    <name type="scientific">Fusarium sarcochroum</name>
    <dbReference type="NCBI Taxonomy" id="1208366"/>
    <lineage>
        <taxon>Eukaryota</taxon>
        <taxon>Fungi</taxon>
        <taxon>Dikarya</taxon>
        <taxon>Ascomycota</taxon>
        <taxon>Pezizomycotina</taxon>
        <taxon>Sordariomycetes</taxon>
        <taxon>Hypocreomycetidae</taxon>
        <taxon>Hypocreales</taxon>
        <taxon>Nectriaceae</taxon>
        <taxon>Fusarium</taxon>
        <taxon>Fusarium lateritium species complex</taxon>
    </lineage>
</organism>
<keyword evidence="7" id="KW-0833">Ubl conjugation pathway</keyword>
<dbReference type="CDD" id="cd22584">
    <property type="entry name" value="Rcat_RBR_unk"/>
    <property type="match status" value="1"/>
</dbReference>
<dbReference type="Pfam" id="PF01485">
    <property type="entry name" value="IBR"/>
    <property type="match status" value="2"/>
</dbReference>
<name>A0A8H4U8Z1_9HYPO</name>
<dbReference type="EC" id="2.3.2.31" evidence="2"/>
<dbReference type="InterPro" id="IPR002867">
    <property type="entry name" value="IBR_dom"/>
</dbReference>
<protein>
    <recommendedName>
        <fullName evidence="2">RBR-type E3 ubiquitin transferase</fullName>
        <ecNumber evidence="2">2.3.2.31</ecNumber>
    </recommendedName>
</protein>
<sequence>MIAAVLRQSPIIAVDMANSTTTTPLTTTSVSTGVNNGADTNTGATAPELSDLDYFITVLQLSNGRTENQIEDDLLSKANALGISSAPVADKRITSSVESASTVYNARTFSMLSGGSTSTALTTHSSLFGPPTPDPALSSGRQSKDLSFAQYDRYLSVIDPHHNHPKFVKESLKPDNTAQSIFSGKTKRSLFSVKSGFRLRWKKKPPQPLEVIFMPPRCCAQPLAGSIIRDLLSRDAQQEFLKAIIQYSTPWQARIFCSNPSCGEFIPPHQKLDPKYPLNVTCRKCNTRVCLMCKRNAHPTGKDCPEDWELDQVIKSGDNAGWKRCYKCRNLVQLVEGSTHMTCRCKAEFCCTCGGVWDANTGCPNFCDGEEEMERRKRDERVQLAEYKEEKAVQEAAAAAASVERLEAEERTRNKVDFSNLAEMQQQEMDRFLEFAEQGKEHMRARFVEQKEVLMKRHAEQEEKMQDKHARTVSQLEDRQVAAEMDLRNTLEASERSVKIRLKHMEAYCDGLGRSSGNSSPDSSNQHHRVVTERDLRELGQQYNIRDGMERSHQAKINVMRDRQAKRMEELMDRQETEFENLLDRHRDELDELATHAAQEEEGLGNTFTARKAKLVRRWELAIEILRKELAAQDGVKYAPIPTPTWPEKKIKEFSSTK</sequence>
<dbReference type="InterPro" id="IPR044066">
    <property type="entry name" value="TRIAD_supradom"/>
</dbReference>
<feature type="coiled-coil region" evidence="9">
    <location>
        <begin position="448"/>
        <end position="479"/>
    </location>
</feature>
<evidence type="ECO:0000256" key="3">
    <source>
        <dbReference type="ARBA" id="ARBA00022679"/>
    </source>
</evidence>
<evidence type="ECO:0000256" key="4">
    <source>
        <dbReference type="ARBA" id="ARBA00022723"/>
    </source>
</evidence>